<dbReference type="EMBL" id="FN538970">
    <property type="protein sequence ID" value="CBA63537.1"/>
    <property type="molecule type" value="Genomic_DNA"/>
</dbReference>
<name>A0A0H3NC64_CLODC</name>
<dbReference type="KEGG" id="cdc:CD196_1851"/>
<protein>
    <submittedName>
        <fullName evidence="1">Uncharacterized protein</fullName>
    </submittedName>
</protein>
<evidence type="ECO:0000313" key="2">
    <source>
        <dbReference type="Proteomes" id="UP000002068"/>
    </source>
</evidence>
<dbReference type="SUPFAM" id="SSF52467">
    <property type="entry name" value="DHS-like NAD/FAD-binding domain"/>
    <property type="match status" value="1"/>
</dbReference>
<accession>A0A0H3NC64</accession>
<evidence type="ECO:0000313" key="1">
    <source>
        <dbReference type="EMBL" id="CBA63537.1"/>
    </source>
</evidence>
<sequence>MIWIFNGYKNRSNIYIRRNYMKIAIFLGAGASAAENLPIQNELFSEYFKKLNPTNYNTKMNRELYIFFKQMFNIDIVKDNIDNANFPTFEEVLGLLDLAEQRKEAFRNFGLENLNNRSDSIRFLRQYLILLMAEAIHNTPRTDNKYHKLLVENLLENDLLLDTTFISANYDIHIDNTVTGLRDKNDLPIMLDYGVEFTNFKEELNWRKPKEPLIKLYKIHGSLNWLYCPICNSVTLTPHEGGVMKLIENSSETKCLECGELTEPIIVPPTYFKNMSNIFLSNVWNETEKTLRDTDLLIFCGYSFPEADMHIKYMLKRVQTNRKKPPLKIMVFNNHSQKQRITLKKEEGRYKRFLGEDVIFTDNSFQDFSVNPLRFIKNI</sequence>
<dbReference type="HOGENOM" id="CLU_060310_0_0_9"/>
<proteinExistence type="predicted"/>
<dbReference type="Proteomes" id="UP000002068">
    <property type="component" value="Chromosome"/>
</dbReference>
<organism evidence="1 2">
    <name type="scientific">Clostridioides difficile (strain CD196)</name>
    <name type="common">Peptoclostridium difficile</name>
    <dbReference type="NCBI Taxonomy" id="645462"/>
    <lineage>
        <taxon>Bacteria</taxon>
        <taxon>Bacillati</taxon>
        <taxon>Bacillota</taxon>
        <taxon>Clostridia</taxon>
        <taxon>Peptostreptococcales</taxon>
        <taxon>Peptostreptococcaceae</taxon>
        <taxon>Clostridioides</taxon>
    </lineage>
</organism>
<dbReference type="Pfam" id="PF13289">
    <property type="entry name" value="SIR2_2"/>
    <property type="match status" value="1"/>
</dbReference>
<dbReference type="AlphaFoldDB" id="A0A0H3NC64"/>
<reference evidence="1 2" key="1">
    <citation type="journal article" date="2009" name="Genome Biol.">
        <title>Comparative genome and phenotypic analysis of Clostridium difficile 027 strains provides insight into the evolution of a hypervirulent bacterium.</title>
        <authorList>
            <person name="Stabler R.A."/>
            <person name="He M."/>
            <person name="Dawson L."/>
            <person name="Martin M."/>
            <person name="Valiente E."/>
            <person name="Corton C."/>
            <person name="Lawley T.D."/>
            <person name="Sebaihia M."/>
            <person name="Quail M.A."/>
            <person name="Rose G."/>
            <person name="Gerding D.N."/>
            <person name="Gibert M."/>
            <person name="Popoff M.R."/>
            <person name="Parkhill J."/>
            <person name="Dougan G."/>
            <person name="Wren B.W."/>
        </authorList>
    </citation>
    <scope>NUCLEOTIDE SEQUENCE [LARGE SCALE GENOMIC DNA]</scope>
    <source>
        <strain evidence="1 2">CD196</strain>
    </source>
</reference>
<dbReference type="InterPro" id="IPR029035">
    <property type="entry name" value="DHS-like_NAD/FAD-binding_dom"/>
</dbReference>
<gene>
    <name evidence="1" type="ordered locus">CD196_1851</name>
</gene>